<name>A0A6G4XEB8_9ACTN</name>
<proteinExistence type="predicted"/>
<organism evidence="1 2">
    <name type="scientific">Streptomyces mesophilus</name>
    <dbReference type="NCBI Taxonomy" id="1775132"/>
    <lineage>
        <taxon>Bacteria</taxon>
        <taxon>Bacillati</taxon>
        <taxon>Actinomycetota</taxon>
        <taxon>Actinomycetes</taxon>
        <taxon>Kitasatosporales</taxon>
        <taxon>Streptomycetaceae</taxon>
        <taxon>Streptomyces</taxon>
    </lineage>
</organism>
<sequence>MPEHRQRIAYGTREADVVSPCGTVVELQWGPLDRLHIQERELVYGAMVWLFFAVDAHIKGRLRLQLEPGKELVFFNWRSPRETIDACRRPIYLDLGQSDQVEGQHLVLKLGRTYPQRGWLRGNGWLYTAESFHNWMAHSIPLTPWLPAQPREEHTAA</sequence>
<keyword evidence="2" id="KW-1185">Reference proteome</keyword>
<dbReference type="RefSeq" id="WP_165330720.1">
    <property type="nucleotide sequence ID" value="NZ_JAAKZW010000011.1"/>
</dbReference>
<dbReference type="AlphaFoldDB" id="A0A6G4XEB8"/>
<protein>
    <submittedName>
        <fullName evidence="1">Uncharacterized protein</fullName>
    </submittedName>
</protein>
<evidence type="ECO:0000313" key="2">
    <source>
        <dbReference type="Proteomes" id="UP000481109"/>
    </source>
</evidence>
<accession>A0A6G4XEB8</accession>
<dbReference type="Proteomes" id="UP000481109">
    <property type="component" value="Unassembled WGS sequence"/>
</dbReference>
<reference evidence="1 2" key="1">
    <citation type="submission" date="2020-02" db="EMBL/GenBank/DDBJ databases">
        <title>Whole-genome analyses of novel actinobacteria.</title>
        <authorList>
            <person name="Sahin N."/>
            <person name="Tokatli A."/>
        </authorList>
    </citation>
    <scope>NUCLEOTIDE SEQUENCE [LARGE SCALE GENOMIC DNA]</scope>
    <source>
        <strain evidence="1 2">YC504</strain>
    </source>
</reference>
<gene>
    <name evidence="1" type="ORF">G6045_05805</name>
</gene>
<evidence type="ECO:0000313" key="1">
    <source>
        <dbReference type="EMBL" id="NGO75200.1"/>
    </source>
</evidence>
<dbReference type="EMBL" id="JAAKZW010000011">
    <property type="protein sequence ID" value="NGO75200.1"/>
    <property type="molecule type" value="Genomic_DNA"/>
</dbReference>
<comment type="caution">
    <text evidence="1">The sequence shown here is derived from an EMBL/GenBank/DDBJ whole genome shotgun (WGS) entry which is preliminary data.</text>
</comment>